<name>A0A4Q7M573_9MICO</name>
<dbReference type="AlphaFoldDB" id="A0A4Q7M573"/>
<evidence type="ECO:0000256" key="2">
    <source>
        <dbReference type="ARBA" id="ARBA00022777"/>
    </source>
</evidence>
<dbReference type="InterPro" id="IPR011611">
    <property type="entry name" value="PfkB_dom"/>
</dbReference>
<reference evidence="4 5" key="1">
    <citation type="submission" date="2019-02" db="EMBL/GenBank/DDBJ databases">
        <title>Sequencing the genomes of 1000 actinobacteria strains.</title>
        <authorList>
            <person name="Klenk H.-P."/>
        </authorList>
    </citation>
    <scope>NUCLEOTIDE SEQUENCE [LARGE SCALE GENOMIC DNA]</scope>
    <source>
        <strain evidence="4 5">DSM 16932</strain>
    </source>
</reference>
<organism evidence="4 5">
    <name type="scientific">Xylanimonas ulmi</name>
    <dbReference type="NCBI Taxonomy" id="228973"/>
    <lineage>
        <taxon>Bacteria</taxon>
        <taxon>Bacillati</taxon>
        <taxon>Actinomycetota</taxon>
        <taxon>Actinomycetes</taxon>
        <taxon>Micrococcales</taxon>
        <taxon>Promicromonosporaceae</taxon>
        <taxon>Xylanimonas</taxon>
    </lineage>
</organism>
<dbReference type="PANTHER" id="PTHR10584:SF166">
    <property type="entry name" value="RIBOKINASE"/>
    <property type="match status" value="1"/>
</dbReference>
<accession>A0A4Q7M573</accession>
<dbReference type="InterPro" id="IPR029056">
    <property type="entry name" value="Ribokinase-like"/>
</dbReference>
<dbReference type="Gene3D" id="3.40.1190.20">
    <property type="match status" value="1"/>
</dbReference>
<dbReference type="GO" id="GO:0016301">
    <property type="term" value="F:kinase activity"/>
    <property type="evidence" value="ECO:0007669"/>
    <property type="project" value="UniProtKB-KW"/>
</dbReference>
<evidence type="ECO:0000256" key="1">
    <source>
        <dbReference type="ARBA" id="ARBA00022679"/>
    </source>
</evidence>
<dbReference type="EMBL" id="SGWX01000001">
    <property type="protein sequence ID" value="RZS61792.1"/>
    <property type="molecule type" value="Genomic_DNA"/>
</dbReference>
<evidence type="ECO:0000259" key="3">
    <source>
        <dbReference type="Pfam" id="PF00294"/>
    </source>
</evidence>
<keyword evidence="2 4" id="KW-0418">Kinase</keyword>
<comment type="caution">
    <text evidence="4">The sequence shown here is derived from an EMBL/GenBank/DDBJ whole genome shotgun (WGS) entry which is preliminary data.</text>
</comment>
<dbReference type="RefSeq" id="WP_130414747.1">
    <property type="nucleotide sequence ID" value="NZ_SGWX01000001.1"/>
</dbReference>
<dbReference type="OrthoDB" id="9808601at2"/>
<dbReference type="InterPro" id="IPR002173">
    <property type="entry name" value="Carboh/pur_kinase_PfkB_CS"/>
</dbReference>
<sequence length="310" mass="32673">MSERTRVVVVGGFGVDVNVALHDGAWPLPDVDTVFAHVGDLSLGHAGSGVALQAAALGCDVVGADVVGDDEHGRFVRRELDRRGVCPVLVTDPSGTRRSVNLVRPDGRRLSLHDPRHPGGLTPDPDLWRPLLDATAPAPGPEWVHVVIVDWARAALRDARERGLLTSTDLQDWDGRREHHRDFAYGADIVFCSGTNLSDPAALAEDVFARGVARAVVVTRGAAGAVVFARGREPLHVPAVTPQGRAIVDTNGAGDAFCAAFMTASVRGADDAQAARRAAVAAAWSASFRGTNEHLITGADLDRLTPQGPA</sequence>
<protein>
    <submittedName>
        <fullName evidence="4">Sugar/nucleoside kinase (Ribokinase family)</fullName>
    </submittedName>
</protein>
<proteinExistence type="predicted"/>
<dbReference type="PANTHER" id="PTHR10584">
    <property type="entry name" value="SUGAR KINASE"/>
    <property type="match status" value="1"/>
</dbReference>
<dbReference type="SUPFAM" id="SSF53613">
    <property type="entry name" value="Ribokinase-like"/>
    <property type="match status" value="1"/>
</dbReference>
<keyword evidence="5" id="KW-1185">Reference proteome</keyword>
<dbReference type="PROSITE" id="PS00584">
    <property type="entry name" value="PFKB_KINASES_2"/>
    <property type="match status" value="1"/>
</dbReference>
<dbReference type="Proteomes" id="UP000293852">
    <property type="component" value="Unassembled WGS sequence"/>
</dbReference>
<evidence type="ECO:0000313" key="5">
    <source>
        <dbReference type="Proteomes" id="UP000293852"/>
    </source>
</evidence>
<keyword evidence="1" id="KW-0808">Transferase</keyword>
<gene>
    <name evidence="4" type="ORF">EV386_2103</name>
</gene>
<dbReference type="Pfam" id="PF00294">
    <property type="entry name" value="PfkB"/>
    <property type="match status" value="1"/>
</dbReference>
<evidence type="ECO:0000313" key="4">
    <source>
        <dbReference type="EMBL" id="RZS61792.1"/>
    </source>
</evidence>
<feature type="domain" description="Carbohydrate kinase PfkB" evidence="3">
    <location>
        <begin position="189"/>
        <end position="293"/>
    </location>
</feature>